<evidence type="ECO:0000259" key="1">
    <source>
        <dbReference type="Pfam" id="PF21880"/>
    </source>
</evidence>
<feature type="domain" description="DUF6916" evidence="1">
    <location>
        <begin position="26"/>
        <end position="114"/>
    </location>
</feature>
<protein>
    <recommendedName>
        <fullName evidence="1">DUF6916 domain-containing protein</fullName>
    </recommendedName>
</protein>
<proteinExistence type="predicted"/>
<dbReference type="InterPro" id="IPR054209">
    <property type="entry name" value="DUF6916"/>
</dbReference>
<evidence type="ECO:0000313" key="3">
    <source>
        <dbReference type="Proteomes" id="UP001371305"/>
    </source>
</evidence>
<comment type="caution">
    <text evidence="2">The sequence shown here is derived from an EMBL/GenBank/DDBJ whole genome shotgun (WGS) entry which is preliminary data.</text>
</comment>
<sequence length="119" mass="12734">MRPPVNDAVVAKYKALEESEVPGEYSHKRFAPHVGSDFQLAAAGTTCRLENVGDIFATTGPPGDFVSFSLVFSAAAGSPVESAIHTLKHPVLGEFDLFLSPIGPGDKKLYLEAICCRRV</sequence>
<dbReference type="Proteomes" id="UP001371305">
    <property type="component" value="Unassembled WGS sequence"/>
</dbReference>
<gene>
    <name evidence="2" type="ORF">WKV53_20635</name>
</gene>
<evidence type="ECO:0000313" key="2">
    <source>
        <dbReference type="EMBL" id="MEK7952932.1"/>
    </source>
</evidence>
<organism evidence="2 3">
    <name type="scientific">Luteolibacter soli</name>
    <dbReference type="NCBI Taxonomy" id="3135280"/>
    <lineage>
        <taxon>Bacteria</taxon>
        <taxon>Pseudomonadati</taxon>
        <taxon>Verrucomicrobiota</taxon>
        <taxon>Verrucomicrobiia</taxon>
        <taxon>Verrucomicrobiales</taxon>
        <taxon>Verrucomicrobiaceae</taxon>
        <taxon>Luteolibacter</taxon>
    </lineage>
</organism>
<keyword evidence="3" id="KW-1185">Reference proteome</keyword>
<dbReference type="RefSeq" id="WP_341406692.1">
    <property type="nucleotide sequence ID" value="NZ_JBBUKT010000009.1"/>
</dbReference>
<reference evidence="2 3" key="1">
    <citation type="submission" date="2024-04" db="EMBL/GenBank/DDBJ databases">
        <title>Luteolibacter sp. isolated from soil.</title>
        <authorList>
            <person name="An J."/>
        </authorList>
    </citation>
    <scope>NUCLEOTIDE SEQUENCE [LARGE SCALE GENOMIC DNA]</scope>
    <source>
        <strain evidence="2 3">Y139</strain>
    </source>
</reference>
<name>A0ABU9AYS9_9BACT</name>
<accession>A0ABU9AYS9</accession>
<dbReference type="EMBL" id="JBBUKT010000009">
    <property type="protein sequence ID" value="MEK7952932.1"/>
    <property type="molecule type" value="Genomic_DNA"/>
</dbReference>
<dbReference type="Pfam" id="PF21880">
    <property type="entry name" value="DUF6916"/>
    <property type="match status" value="1"/>
</dbReference>